<dbReference type="Gene3D" id="3.30.1120.100">
    <property type="match status" value="1"/>
</dbReference>
<keyword evidence="8" id="KW-1185">Reference proteome</keyword>
<dbReference type="PANTHER" id="PTHR10982">
    <property type="entry name" value="MALONYL COA-ACYL CARRIER PROTEIN TRANSACYLASE"/>
    <property type="match status" value="1"/>
</dbReference>
<feature type="compositionally biased region" description="Polar residues" evidence="4">
    <location>
        <begin position="2509"/>
        <end position="2518"/>
    </location>
</feature>
<dbReference type="InterPro" id="IPR014031">
    <property type="entry name" value="Ketoacyl_synth_C"/>
</dbReference>
<dbReference type="Gene3D" id="3.40.366.10">
    <property type="entry name" value="Malonyl-Coenzyme A Acyl Carrier Protein, domain 2"/>
    <property type="match status" value="3"/>
</dbReference>
<dbReference type="Pfam" id="PF02801">
    <property type="entry name" value="Ketoacyl-synt_C"/>
    <property type="match status" value="1"/>
</dbReference>
<accession>A0A9W7Y3G4</accession>
<feature type="domain" description="Ketosynthase family 3 (KS3)" evidence="6">
    <location>
        <begin position="3033"/>
        <end position="3563"/>
    </location>
</feature>
<organism evidence="7 8">
    <name type="scientific">Coemansia erecta</name>
    <dbReference type="NCBI Taxonomy" id="147472"/>
    <lineage>
        <taxon>Eukaryota</taxon>
        <taxon>Fungi</taxon>
        <taxon>Fungi incertae sedis</taxon>
        <taxon>Zoopagomycota</taxon>
        <taxon>Kickxellomycotina</taxon>
        <taxon>Kickxellomycetes</taxon>
        <taxon>Kickxellales</taxon>
        <taxon>Kickxellaceae</taxon>
        <taxon>Coemansia</taxon>
    </lineage>
</organism>
<dbReference type="GO" id="GO:0004318">
    <property type="term" value="F:enoyl-[acyl-carrier-protein] reductase (NADH) activity"/>
    <property type="evidence" value="ECO:0007669"/>
    <property type="project" value="InterPro"/>
</dbReference>
<dbReference type="Gene3D" id="3.30.70.2490">
    <property type="match status" value="1"/>
</dbReference>
<dbReference type="GO" id="GO:0004321">
    <property type="term" value="F:fatty-acyl-CoA synthase activity"/>
    <property type="evidence" value="ECO:0007669"/>
    <property type="project" value="UniProtKB-EC"/>
</dbReference>
<dbReference type="InterPro" id="IPR040883">
    <property type="entry name" value="FAS_meander"/>
</dbReference>
<dbReference type="InterPro" id="IPR041550">
    <property type="entry name" value="FASI_helical"/>
</dbReference>
<dbReference type="Gene3D" id="1.20.930.70">
    <property type="match status" value="1"/>
</dbReference>
<evidence type="ECO:0000259" key="5">
    <source>
        <dbReference type="PROSITE" id="PS50075"/>
    </source>
</evidence>
<dbReference type="Pfam" id="PF17951">
    <property type="entry name" value="FAS_meander"/>
    <property type="match status" value="1"/>
</dbReference>
<dbReference type="Gene3D" id="3.30.70.3320">
    <property type="match status" value="1"/>
</dbReference>
<dbReference type="GO" id="GO:0019171">
    <property type="term" value="F:(3R)-hydroxyacyl-[acyl-carrier-protein] dehydratase activity"/>
    <property type="evidence" value="ECO:0007669"/>
    <property type="project" value="InterPro"/>
</dbReference>
<dbReference type="GO" id="GO:0008897">
    <property type="term" value="F:holo-[acyl-carrier-protein] synthase activity"/>
    <property type="evidence" value="ECO:0007669"/>
    <property type="project" value="InterPro"/>
</dbReference>
<feature type="region of interest" description="Disordered" evidence="4">
    <location>
        <begin position="2508"/>
        <end position="2534"/>
    </location>
</feature>
<dbReference type="Pfam" id="PF18325">
    <property type="entry name" value="Fas_alpha_ACP"/>
    <property type="match status" value="1"/>
</dbReference>
<evidence type="ECO:0000256" key="1">
    <source>
        <dbReference type="ARBA" id="ARBA00022450"/>
    </source>
</evidence>
<dbReference type="Gene3D" id="6.10.140.1410">
    <property type="match status" value="1"/>
</dbReference>
<dbReference type="PRINTS" id="PR01483">
    <property type="entry name" value="FASYNTHASE"/>
</dbReference>
<keyword evidence="3 7" id="KW-0808">Transferase</keyword>
<dbReference type="InterPro" id="IPR001227">
    <property type="entry name" value="Ac_transferase_dom_sf"/>
</dbReference>
<dbReference type="Gene3D" id="3.20.20.70">
    <property type="entry name" value="Aldolase class I"/>
    <property type="match status" value="1"/>
</dbReference>
<dbReference type="SUPFAM" id="SSF52151">
    <property type="entry name" value="FabD/lysophospholipase-like"/>
    <property type="match status" value="2"/>
</dbReference>
<dbReference type="Gene3D" id="3.90.25.70">
    <property type="match status" value="1"/>
</dbReference>
<dbReference type="OrthoDB" id="4251012at2759"/>
<dbReference type="SUPFAM" id="SSF53901">
    <property type="entry name" value="Thiolase-like"/>
    <property type="match status" value="2"/>
</dbReference>
<dbReference type="InterPro" id="IPR016035">
    <property type="entry name" value="Acyl_Trfase/lysoPLipase"/>
</dbReference>
<dbReference type="GO" id="GO:0006633">
    <property type="term" value="P:fatty acid biosynthetic process"/>
    <property type="evidence" value="ECO:0007669"/>
    <property type="project" value="InterPro"/>
</dbReference>
<dbReference type="Gene3D" id="2.40.128.700">
    <property type="match status" value="1"/>
</dbReference>
<dbReference type="Pfam" id="PF00109">
    <property type="entry name" value="ketoacyl-synt"/>
    <property type="match status" value="1"/>
</dbReference>
<comment type="caution">
    <text evidence="7">The sequence shown here is derived from an EMBL/GenBank/DDBJ whole genome shotgun (WGS) entry which is preliminary data.</text>
</comment>
<dbReference type="InterPro" id="IPR020841">
    <property type="entry name" value="PKS_Beta-ketoAc_synthase_dom"/>
</dbReference>
<feature type="region of interest" description="Disordered" evidence="4">
    <location>
        <begin position="2086"/>
        <end position="2116"/>
    </location>
</feature>
<evidence type="ECO:0000259" key="6">
    <source>
        <dbReference type="PROSITE" id="PS52004"/>
    </source>
</evidence>
<evidence type="ECO:0000313" key="7">
    <source>
        <dbReference type="EMBL" id="KAJ1723862.1"/>
    </source>
</evidence>
<dbReference type="InterPro" id="IPR013565">
    <property type="entry name" value="Fas1/AflB-like_central"/>
</dbReference>
<dbReference type="Gene3D" id="3.40.50.720">
    <property type="entry name" value="NAD(P)-binding Rossmann-like Domain"/>
    <property type="match status" value="2"/>
</dbReference>
<name>A0A9W7Y3G4_9FUNG</name>
<gene>
    <name evidence="7" type="primary">fas2_2</name>
    <name evidence="7" type="ORF">LPJ53_001819</name>
</gene>
<dbReference type="Proteomes" id="UP001149813">
    <property type="component" value="Unassembled WGS sequence"/>
</dbReference>
<dbReference type="Gene3D" id="3.40.47.10">
    <property type="match status" value="1"/>
</dbReference>
<dbReference type="PANTHER" id="PTHR10982:SF21">
    <property type="entry name" value="FATTY ACID SYNTHASE SUBUNIT BETA"/>
    <property type="match status" value="1"/>
</dbReference>
<dbReference type="InterPro" id="IPR003965">
    <property type="entry name" value="Fatty_acid_synthase"/>
</dbReference>
<protein>
    <submittedName>
        <fullName evidence="7">Fatty acid synthase alpha subunit Lsd1</fullName>
        <ecNumber evidence="7">2.3.1.86</ecNumber>
    </submittedName>
</protein>
<dbReference type="InterPro" id="IPR014043">
    <property type="entry name" value="Acyl_transferase_dom"/>
</dbReference>
<dbReference type="InterPro" id="IPR013785">
    <property type="entry name" value="Aldolase_TIM"/>
</dbReference>
<dbReference type="Gene3D" id="1.20.1050.120">
    <property type="match status" value="1"/>
</dbReference>
<evidence type="ECO:0000256" key="3">
    <source>
        <dbReference type="ARBA" id="ARBA00022679"/>
    </source>
</evidence>
<feature type="region of interest" description="Disordered" evidence="4">
    <location>
        <begin position="303"/>
        <end position="326"/>
    </location>
</feature>
<dbReference type="Gene3D" id="6.10.140.1400">
    <property type="match status" value="1"/>
</dbReference>
<dbReference type="InterPro" id="IPR016039">
    <property type="entry name" value="Thiolase-like"/>
</dbReference>
<feature type="compositionally biased region" description="Low complexity" evidence="4">
    <location>
        <begin position="2097"/>
        <end position="2116"/>
    </location>
</feature>
<proteinExistence type="predicted"/>
<evidence type="ECO:0000313" key="8">
    <source>
        <dbReference type="Proteomes" id="UP001149813"/>
    </source>
</evidence>
<dbReference type="FunFam" id="3.90.25.70:FF:000001">
    <property type="entry name" value="Fatty acid synthase subunit alpha"/>
    <property type="match status" value="1"/>
</dbReference>
<dbReference type="InterPro" id="IPR009081">
    <property type="entry name" value="PP-bd_ACP"/>
</dbReference>
<dbReference type="GO" id="GO:0004315">
    <property type="term" value="F:3-oxoacyl-[acyl-carrier-protein] synthase activity"/>
    <property type="evidence" value="ECO:0007669"/>
    <property type="project" value="InterPro"/>
</dbReference>
<dbReference type="PROSITE" id="PS50075">
    <property type="entry name" value="CARRIER"/>
    <property type="match status" value="1"/>
</dbReference>
<dbReference type="InterPro" id="IPR018201">
    <property type="entry name" value="Ketoacyl_synth_AS"/>
</dbReference>
<dbReference type="CDD" id="cd00828">
    <property type="entry name" value="elong_cond_enzymes"/>
    <property type="match status" value="1"/>
</dbReference>
<dbReference type="InterPro" id="IPR036291">
    <property type="entry name" value="NAD(P)-bd_dom_sf"/>
</dbReference>
<dbReference type="GO" id="GO:0004312">
    <property type="term" value="F:fatty acid synthase activity"/>
    <property type="evidence" value="ECO:0007669"/>
    <property type="project" value="InterPro"/>
</dbReference>
<dbReference type="InterPro" id="IPR040899">
    <property type="entry name" value="Fas_alpha_ACP"/>
</dbReference>
<dbReference type="InterPro" id="IPR050830">
    <property type="entry name" value="Fungal_FAS"/>
</dbReference>
<dbReference type="Pfam" id="PF00698">
    <property type="entry name" value="Acyl_transf_1"/>
    <property type="match status" value="1"/>
</dbReference>
<evidence type="ECO:0000256" key="4">
    <source>
        <dbReference type="SAM" id="MobiDB-lite"/>
    </source>
</evidence>
<reference evidence="7" key="1">
    <citation type="submission" date="2022-07" db="EMBL/GenBank/DDBJ databases">
        <title>Phylogenomic reconstructions and comparative analyses of Kickxellomycotina fungi.</title>
        <authorList>
            <person name="Reynolds N.K."/>
            <person name="Stajich J.E."/>
            <person name="Barry K."/>
            <person name="Grigoriev I.V."/>
            <person name="Crous P."/>
            <person name="Smith M.E."/>
        </authorList>
    </citation>
    <scope>NUCLEOTIDE SEQUENCE</scope>
    <source>
        <strain evidence="7">NBRC 32514</strain>
    </source>
</reference>
<dbReference type="Gene3D" id="3.10.129.10">
    <property type="entry name" value="Hotdog Thioesterase"/>
    <property type="match status" value="1"/>
</dbReference>
<dbReference type="InterPro" id="IPR014030">
    <property type="entry name" value="Ketoacyl_synth_N"/>
</dbReference>
<keyword evidence="2" id="KW-0597">Phosphoprotein</keyword>
<dbReference type="GO" id="GO:0005835">
    <property type="term" value="C:fatty acid synthase complex"/>
    <property type="evidence" value="ECO:0007669"/>
    <property type="project" value="InterPro"/>
</dbReference>
<dbReference type="Pfam" id="PF08354">
    <property type="entry name" value="Fas1-AflB-like_hel"/>
    <property type="match status" value="1"/>
</dbReference>
<dbReference type="EMBL" id="JANBOJ010000050">
    <property type="protein sequence ID" value="KAJ1723862.1"/>
    <property type="molecule type" value="Genomic_DNA"/>
</dbReference>
<feature type="domain" description="Carrier" evidence="5">
    <location>
        <begin position="2139"/>
        <end position="2222"/>
    </location>
</feature>
<dbReference type="SMART" id="SM00825">
    <property type="entry name" value="PKS_KS"/>
    <property type="match status" value="1"/>
</dbReference>
<evidence type="ECO:0000256" key="2">
    <source>
        <dbReference type="ARBA" id="ARBA00022553"/>
    </source>
</evidence>
<keyword evidence="1" id="KW-0596">Phosphopantetheine</keyword>
<keyword evidence="7" id="KW-0012">Acyltransferase</keyword>
<dbReference type="EC" id="2.3.1.86" evidence="7"/>
<dbReference type="SMART" id="SM00827">
    <property type="entry name" value="PKS_AT"/>
    <property type="match status" value="1"/>
</dbReference>
<dbReference type="SUPFAM" id="SSF51735">
    <property type="entry name" value="NAD(P)-binding Rossmann-fold domains"/>
    <property type="match status" value="1"/>
</dbReference>
<dbReference type="Pfam" id="PF18314">
    <property type="entry name" value="FAS_I_H"/>
    <property type="match status" value="1"/>
</dbReference>
<dbReference type="Gene3D" id="6.10.60.10">
    <property type="match status" value="1"/>
</dbReference>
<dbReference type="PROSITE" id="PS00606">
    <property type="entry name" value="KS3_1"/>
    <property type="match status" value="1"/>
</dbReference>
<dbReference type="PROSITE" id="PS52004">
    <property type="entry name" value="KS3_2"/>
    <property type="match status" value="1"/>
</dbReference>
<sequence>MPSITISYRSVKIDIPVDQELREAGQHLADTYTSQLDSTIDNDSDEISAREIKILAGFIEYAATAADHKHPEIASLALGEISRRFCDSGKSNIHTVVHSNSLCDAVLRGFYAAWRPDDASSAPEAGLFSEQNRSMMVFRGSIGFASGGTASLAELRRLVSIYQPLVGEYVEQMSDFLHRESQDQQISHCYPQGFQVAEWVSGNEAATVPSATYVDSEPVVAPLVGLVQLVRFAIVCRVLNLSAEQLAKRIKSLAGHSHGIVVAAAVSMMSGSAQPDQQQLVQASQTALGTLMLGGCLPQMVCPQPPKRSHRGSKDDDEEMENGAGTSTSMLAVGGVARYVADAVVSKYNDFHRLNPAAKVYMAMGNTDTRFVVAGNEAWLAQFVSIVRGKAASASDGDQETIPFMQRKPQVTLKFMPAAAGAFHTPHMADVVGRHTAYARTKGWVFDTASMQTAVVAPDGSCADIRTLANDSGDLTDAIAEFMYTRPVEWAAALDHADITHIVDMGIGSSEAGSPTQFTREIADGRSIGVICADSDDLYAATADRPADWVSQYATRLAGSADADQRLTSRLSEQLLAGLPPVLVGTIGQVTASTDFVAAVANSGFLAELDITGTCNRDELEARVAELVDKQPPGHPIALGGARFSDAATWEWQLSAVAHMRQRQGLPIVGLGIEDGVVPSPAAGDALLAAGLRYVAVRPLTAKQIAQTLDFAAAHESLYVMLQWLGGRSGGRHGLGEFHTEMLAHYAAIRRHKNVLLVAGSGVGCGEDAAGLLSGAWATACGARAPMPFDGVLLRSRMLAAAESPVAGALKELAVAAPGLEAGDIERLHVADEPTAGGVLSIVDHTGATLHVLATRAARLCRDLGDTVFRQPQDRQMALLRARKSEIIERLNADYMRPWFGRTADGAPAELRDMTYAEVVDRLLEFARGPQGDQWVSADTRKLLAMFGYRMASRLQACLVTDDEPIRPSQGHDIVLDELASFKRTLPLMHTQLLTTDDADYFIDLCKRSVRPVPFVPILDEDFGWYMMRGCLDQCSEADVEKLLDGDVQRMLVPMGPVSARQITTVDEPVGEILAGVVGHLQKEIGNANSPAADLSEQGSGNPSWLEALRLSPSIVRGQRLVSNPVAQLLDCSSITNATTELTADDASQTLTVFQDGTPAHSVRYTHADHAIVLEVHRGDLTLTQHYRFSPSTPWAPLHEQTDACDAAVRAHYAALPDASTFEVTAEGVADFCRQCGIDLPGYPPNTDGASDAPLDYLCAMVAQPCALAALAAADDPAVGHGLLNAVLATAAVELAPHGTPIAYRLPRVGDVLSSRARITEVTQNADGDKQATVVVETQCSNRLLATTTLAYAFRGIPLAGGRGFRHVDEPEMLITMATADDVAVLGSKEWFGYTAAAVDAARSIAPGDRLHFRLQSRYELQTTGGPPLARTETTGTISVRHAVHVQEHVADVTYCTTNSHGNPVLAYLQRMADAQPVDYSNPMRLEHGAPPPVCPLVAGEYALTAQPVALVAPGIAAASWPQPPQLPWHWAVAAVRALVERHAADSRPERVLRVAAAGMAPVDAGERLRVTLHHTGMCDGDLVVRACAYRAAANGNNGDPVLECTATVAAPRTMYVFTGQGSQEPGMARDLYATSAVSRGLLDRIDRHMQATYGFSLLHVMWENPAELTVHFGGTCGAKLRAAYMALQMGEGDKALPLFPEITAESRAYTFRAPGAGLLHATQFAQPAIIAFDIAAVADMRAHGLVQKNALLGGHSLGEYGALAAFGIMTPEDIVDVTFVRGMTMQATVVRDACGRSEFAMVAVNPARVAQAFGEGCLAFAVDRLRQHHAGLLLEIVNYNVRGHQYIVAGNKQMLVLLGRLLDRLHAEGLSFSGAGWQARARAMVDAMPLPPADACHELARGRATLPIPGIDVPFHSSHLLSGASYFRQTICRSVRLTDVDNASMQGRYIANLNAQFLRVTRAYFEEVRQQTGSPVLAHELAQWPEAGEGAEDEIADPAERMRLARLMTIEVLAYQFASPVRWIETQERVFEECKVERLVEVGPVATLCRMAEATLRLAGLDKHVRVSHIPRDADELYYVAAKAAAPDGEEDEPGPAESGPAAAEPAPAPAMAAVAAAEPAPAAAAGLPAVAREAADDAPLTALHVVRALVAQKLRLAFTDVQPGATLRELTGGRSTLLNEILGDALREFGIATATAAQQLPERLDEATLADASTALQRCAAEPATGLGRHTSALVARLFSGKMPGGMPLSAARRALADAYGLQRPHQQDAALLVALGMEPAERLASAAAALAWLGDVARAYAAAVGIRLADAGAAAARQTGAAAAVAVAGPEFARSQARLRRLAEQQAQAYADYLRSEAGDPAEDTAAAQVAADAQGDSAAQAQAQLGSLVAELGQDFIDGVQPLFSARKARHYDSSWNWARTDAAAWVAETRAAVDWDSLDTQARLHRLANRADAALVGHLQGICGALAKQPEPEAGEHALALARRIHAVCADAAARPPAYREFARTSQPATEVSTAGRVTHRERSPRPGEPTLAAYIDRVSAAPAQPGHLPLVHMREHVAGRTWAHCEALSQRYYACLREQTADAAGVSYAGCTALVTGCSAGSIGAQLVQALLAGGAYVIATTSAADYARATQYYAALYRTHGARGAALLVLPFNQASVQDVGRLVRHVYVTLGRNLDYVLPFAALAEYTSDVSSLGGRSELVLRLLMTNVLRLLGEIRRVKQAEPGWATRPTLAVLPLSPNHGELGSDGLYGESKAALETLLARWHAEQWGAGVCVAGAVIGWTRGTSLMAANDLAAAPAERCALGGRTFSAAEMAFNIMGLLHPRMAALAERAPLWADLNGGLQRVRDVSGNMRRIRRSLAADASRRAAVAAAYLADFAVLTDHDAQDTLRPHVFDPMANVQQGFARPLASRARLAGLRQRLEGMANLDRVVVVAGYGELGPYGGAATRWEMEAHGEFSLEGCVELAWVMGLIRHGAGGGWADAATGEPVADRDIKRRYEPHILAHTGVRLLEAAHLWDVADPAALPLFRELQITCDLPPFEATESEAAQFRLRNGALVDTWANADGSWSVRFRRGAVLLVPKALRFDRLVGAQLPSGWTPERYGVPPEVARQVDPVTCYAIIATAEALVRAGVTDPYELYAYFHVSQVGTALGSGAGGVHAIRDLYRRRMTDKPVAVDIMQETFANSMAAWINMLLLSSAGPIKPPIGGCATALLSVDVAADTIRQGAARVMVAGGFEGVVDQGSYEFAQMGATCSSEEEAAQGRAPHEMSRPTTSTRAGFVETQGAGVVILMSATAAIEFGAPIYAIVAHTASATDKQSASLPAPGMGLLTTVRQNPEEAGSPLLDLGFRRAQLQRELAFIDAWAASAASAATSAGSAEEDAAQLEAIQQQASVRRRAAQDTWGVDFYRASTQVSPLLGALAAWGLSADDISMASLHGTATQANDLNEAQVVDQQMRQLGRTPGNAVPVVCQKWLTGHPKGPAAAWMLNGAIQAMRCGLVPGNRNADNIDAAFRQRDMLFYPSSTIRPLGGVVKAALLKSYGFGQVGAEMLVVHPDYVLATLSEQQLEEYAARVAVREKKAYRYWQDVYADKHTLFQPKSAPPFTPAKELAVYTDSLARAKYDPATNTYAF</sequence>
<dbReference type="Pfam" id="PF22235">
    <property type="entry name" value="FAS1_thioest_ins"/>
    <property type="match status" value="1"/>
</dbReference>
<dbReference type="InterPro" id="IPR047224">
    <property type="entry name" value="FAS_alpha_su_C"/>
</dbReference>